<evidence type="ECO:0000256" key="1">
    <source>
        <dbReference type="ARBA" id="ARBA00006545"/>
    </source>
</evidence>
<feature type="region of interest" description="Disordered" evidence="2">
    <location>
        <begin position="1"/>
        <end position="47"/>
    </location>
</feature>
<proteinExistence type="inferred from homology"/>
<dbReference type="GO" id="GO:0006623">
    <property type="term" value="P:protein targeting to vacuole"/>
    <property type="evidence" value="ECO:0007669"/>
    <property type="project" value="TreeGrafter"/>
</dbReference>
<dbReference type="PANTHER" id="PTHR16166">
    <property type="entry name" value="VACUOLAR PROTEIN SORTING-ASSOCIATED PROTEIN VPS13"/>
    <property type="match status" value="1"/>
</dbReference>
<dbReference type="Proteomes" id="UP001163046">
    <property type="component" value="Unassembled WGS sequence"/>
</dbReference>
<dbReference type="AlphaFoldDB" id="A0A9W9YUI4"/>
<dbReference type="GO" id="GO:0045053">
    <property type="term" value="P:protein retention in Golgi apparatus"/>
    <property type="evidence" value="ECO:0007669"/>
    <property type="project" value="TreeGrafter"/>
</dbReference>
<dbReference type="PANTHER" id="PTHR16166:SF93">
    <property type="entry name" value="INTERMEMBRANE LIPID TRANSFER PROTEIN VPS13"/>
    <property type="match status" value="1"/>
</dbReference>
<evidence type="ECO:0000313" key="4">
    <source>
        <dbReference type="EMBL" id="KAJ7363709.1"/>
    </source>
</evidence>
<dbReference type="InterPro" id="IPR009543">
    <property type="entry name" value="VPS13_VAB"/>
</dbReference>
<feature type="domain" description="Vacuolar protein sorting-associated protein 13 VPS13 adaptor binding" evidence="3">
    <location>
        <begin position="84"/>
        <end position="210"/>
    </location>
</feature>
<protein>
    <submittedName>
        <fullName evidence="4">Vacuolar Protein</fullName>
    </submittedName>
</protein>
<evidence type="ECO:0000256" key="2">
    <source>
        <dbReference type="SAM" id="MobiDB-lite"/>
    </source>
</evidence>
<sequence>MPPKRTEVPSSHSRDQIPEEEGIVKKESNETLSAHPPPEEHEQRGLAGTQVGHTIANIGSLFGGIFAPHQDTESNDKSSENIAPDVAVDDDNIISLTVDGFYNVSCISIARSGLYLQKLSPKDAVLREANHKWYLVVQVEIKNGRKTVTIRSPLQVQNHLQVPVDIFVKRKESSESKEDPFVKLFTVEPSGTMYVPLYTAYNEELFVKPSGTK</sequence>
<comment type="similarity">
    <text evidence="1">Belongs to the VPS13 family.</text>
</comment>
<gene>
    <name evidence="4" type="primary">VPS13C</name>
    <name evidence="4" type="ORF">OS493_009872</name>
</gene>
<feature type="compositionally biased region" description="Basic and acidic residues" evidence="2">
    <location>
        <begin position="1"/>
        <end position="29"/>
    </location>
</feature>
<keyword evidence="5" id="KW-1185">Reference proteome</keyword>
<reference evidence="4" key="1">
    <citation type="submission" date="2023-01" db="EMBL/GenBank/DDBJ databases">
        <title>Genome assembly of the deep-sea coral Lophelia pertusa.</title>
        <authorList>
            <person name="Herrera S."/>
            <person name="Cordes E."/>
        </authorList>
    </citation>
    <scope>NUCLEOTIDE SEQUENCE</scope>
    <source>
        <strain evidence="4">USNM1676648</strain>
        <tissue evidence="4">Polyp</tissue>
    </source>
</reference>
<evidence type="ECO:0000313" key="5">
    <source>
        <dbReference type="Proteomes" id="UP001163046"/>
    </source>
</evidence>
<accession>A0A9W9YUI4</accession>
<name>A0A9W9YUI4_9CNID</name>
<dbReference type="Pfam" id="PF25036">
    <property type="entry name" value="VPS13_VAB"/>
    <property type="match status" value="1"/>
</dbReference>
<dbReference type="InterPro" id="IPR026847">
    <property type="entry name" value="VPS13"/>
</dbReference>
<dbReference type="EMBL" id="MU827305">
    <property type="protein sequence ID" value="KAJ7363709.1"/>
    <property type="molecule type" value="Genomic_DNA"/>
</dbReference>
<organism evidence="4 5">
    <name type="scientific">Desmophyllum pertusum</name>
    <dbReference type="NCBI Taxonomy" id="174260"/>
    <lineage>
        <taxon>Eukaryota</taxon>
        <taxon>Metazoa</taxon>
        <taxon>Cnidaria</taxon>
        <taxon>Anthozoa</taxon>
        <taxon>Hexacorallia</taxon>
        <taxon>Scleractinia</taxon>
        <taxon>Caryophylliina</taxon>
        <taxon>Caryophylliidae</taxon>
        <taxon>Desmophyllum</taxon>
    </lineage>
</organism>
<evidence type="ECO:0000259" key="3">
    <source>
        <dbReference type="Pfam" id="PF25036"/>
    </source>
</evidence>
<dbReference type="OrthoDB" id="5979724at2759"/>
<comment type="caution">
    <text evidence="4">The sequence shown here is derived from an EMBL/GenBank/DDBJ whole genome shotgun (WGS) entry which is preliminary data.</text>
</comment>